<accession>A0A8S1H3N3</accession>
<name>A0A8S1H3N3_9PELO</name>
<evidence type="ECO:0000313" key="2">
    <source>
        <dbReference type="Proteomes" id="UP000835052"/>
    </source>
</evidence>
<keyword evidence="2" id="KW-1185">Reference proteome</keyword>
<dbReference type="AlphaFoldDB" id="A0A8S1H3N3"/>
<dbReference type="EMBL" id="CAJGYM010000015">
    <property type="protein sequence ID" value="CAD6190299.1"/>
    <property type="molecule type" value="Genomic_DNA"/>
</dbReference>
<proteinExistence type="predicted"/>
<protein>
    <submittedName>
        <fullName evidence="1">Uncharacterized protein</fullName>
    </submittedName>
</protein>
<dbReference type="Proteomes" id="UP000835052">
    <property type="component" value="Unassembled WGS sequence"/>
</dbReference>
<reference evidence="1" key="1">
    <citation type="submission" date="2020-10" db="EMBL/GenBank/DDBJ databases">
        <authorList>
            <person name="Kikuchi T."/>
        </authorList>
    </citation>
    <scope>NUCLEOTIDE SEQUENCE</scope>
    <source>
        <strain evidence="1">NKZ352</strain>
    </source>
</reference>
<organism evidence="1 2">
    <name type="scientific">Caenorhabditis auriculariae</name>
    <dbReference type="NCBI Taxonomy" id="2777116"/>
    <lineage>
        <taxon>Eukaryota</taxon>
        <taxon>Metazoa</taxon>
        <taxon>Ecdysozoa</taxon>
        <taxon>Nematoda</taxon>
        <taxon>Chromadorea</taxon>
        <taxon>Rhabditida</taxon>
        <taxon>Rhabditina</taxon>
        <taxon>Rhabditomorpha</taxon>
        <taxon>Rhabditoidea</taxon>
        <taxon>Rhabditidae</taxon>
        <taxon>Peloderinae</taxon>
        <taxon>Caenorhabditis</taxon>
    </lineage>
</organism>
<comment type="caution">
    <text evidence="1">The sequence shown here is derived from an EMBL/GenBank/DDBJ whole genome shotgun (WGS) entry which is preliminary data.</text>
</comment>
<sequence length="126" mass="14215">MFRRKTAAPASHEAPPAPPGLAALRSGTFLRRFLFVLLDLHCLDFRFILCLSNRVVELLPSQSFLSGARSHRPIRTARCPTQQLLESRSLSSTHFTVLTLCYVVSEIKDRLIAQKALFTSSDRYLP</sequence>
<evidence type="ECO:0000313" key="1">
    <source>
        <dbReference type="EMBL" id="CAD6190299.1"/>
    </source>
</evidence>
<gene>
    <name evidence="1" type="ORF">CAUJ_LOCUS6218</name>
</gene>